<dbReference type="InterPro" id="IPR051470">
    <property type="entry name" value="Thiol:disulfide_interchange"/>
</dbReference>
<dbReference type="RefSeq" id="WP_047215836.1">
    <property type="nucleotide sequence ID" value="NZ_CP011568.3"/>
</dbReference>
<keyword evidence="5" id="KW-1015">Disulfide bond</keyword>
<dbReference type="CDD" id="cd03020">
    <property type="entry name" value="DsbA_DsbC_DsbG"/>
    <property type="match status" value="1"/>
</dbReference>
<evidence type="ECO:0000256" key="1">
    <source>
        <dbReference type="ARBA" id="ARBA00004418"/>
    </source>
</evidence>
<evidence type="ECO:0000256" key="6">
    <source>
        <dbReference type="ARBA" id="ARBA00023284"/>
    </source>
</evidence>
<dbReference type="GO" id="GO:0042597">
    <property type="term" value="C:periplasmic space"/>
    <property type="evidence" value="ECO:0007669"/>
    <property type="project" value="UniProtKB-SubCell"/>
</dbReference>
<organism evidence="10 11">
    <name type="scientific">Pandoraea thiooxydans</name>
    <dbReference type="NCBI Taxonomy" id="445709"/>
    <lineage>
        <taxon>Bacteria</taxon>
        <taxon>Pseudomonadati</taxon>
        <taxon>Pseudomonadota</taxon>
        <taxon>Betaproteobacteria</taxon>
        <taxon>Burkholderiales</taxon>
        <taxon>Burkholderiaceae</taxon>
        <taxon>Pandoraea</taxon>
    </lineage>
</organism>
<evidence type="ECO:0000256" key="7">
    <source>
        <dbReference type="RuleBase" id="RU364038"/>
    </source>
</evidence>
<proteinExistence type="inferred from homology"/>
<evidence type="ECO:0000313" key="11">
    <source>
        <dbReference type="Proteomes" id="UP000036700"/>
    </source>
</evidence>
<dbReference type="PANTHER" id="PTHR35272">
    <property type="entry name" value="THIOL:DISULFIDE INTERCHANGE PROTEIN DSBC-RELATED"/>
    <property type="match status" value="1"/>
</dbReference>
<dbReference type="Proteomes" id="UP000036700">
    <property type="component" value="Chromosome"/>
</dbReference>
<comment type="function">
    <text evidence="7">Required for disulfide bond formation in some periplasmic proteins. Acts by transferring its disulfide bond to other proteins and is reduced in the process.</text>
</comment>
<sequence length="251" mass="27254">MFERNRTYTRVAHVFGALFLSCAALAATVPAHADATLDRVKAAVQKSLGADAQVKAVEKTPLPGIYEIDLGTQIVYSDAQGHYMLVGDLVDAHTRHSLTQARLAELNKIDFNTLPLNDAIKYVKGDGSRKIAVFADPNCPYCKRFEEALKSSSVTNVTVYTFLFPVLAPDSATKSKAIWCAPDRLKAWHAWMLDQQLPAQAGNCSTPLEQNLALGRRLNVTGTPTIFLTDGRRLPGALTATQLAQVLGTGK</sequence>
<evidence type="ECO:0000256" key="4">
    <source>
        <dbReference type="ARBA" id="ARBA00022764"/>
    </source>
</evidence>
<dbReference type="SUPFAM" id="SSF54423">
    <property type="entry name" value="DsbC/DsbG N-terminal domain-like"/>
    <property type="match status" value="1"/>
</dbReference>
<evidence type="ECO:0000259" key="9">
    <source>
        <dbReference type="Pfam" id="PF13098"/>
    </source>
</evidence>
<evidence type="ECO:0000256" key="3">
    <source>
        <dbReference type="ARBA" id="ARBA00022729"/>
    </source>
</evidence>
<dbReference type="InterPro" id="IPR009094">
    <property type="entry name" value="DiS-bond_isomerase_DsbC/G_N_sf"/>
</dbReference>
<evidence type="ECO:0000313" key="10">
    <source>
        <dbReference type="EMBL" id="AKJ69929.1"/>
    </source>
</evidence>
<protein>
    <recommendedName>
        <fullName evidence="7">Thiol:disulfide interchange protein</fullName>
    </recommendedName>
</protein>
<dbReference type="PROSITE" id="PS51257">
    <property type="entry name" value="PROKAR_LIPOPROTEIN"/>
    <property type="match status" value="1"/>
</dbReference>
<feature type="signal peptide" evidence="7">
    <location>
        <begin position="1"/>
        <end position="26"/>
    </location>
</feature>
<dbReference type="STRING" id="445709.ABW99_18675"/>
<evidence type="ECO:0000256" key="5">
    <source>
        <dbReference type="ARBA" id="ARBA00023157"/>
    </source>
</evidence>
<reference evidence="11" key="1">
    <citation type="submission" date="2015-06" db="EMBL/GenBank/DDBJ databases">
        <authorList>
            <person name="Lim Y.L."/>
            <person name="Ee R."/>
            <person name="Yong D."/>
            <person name="How K.Y."/>
            <person name="Yin W.F."/>
            <person name="Chan K.G."/>
        </authorList>
    </citation>
    <scope>NUCLEOTIDE SEQUENCE [LARGE SCALE GENOMIC DNA]</scope>
    <source>
        <strain evidence="11">DSM 25325</strain>
    </source>
</reference>
<dbReference type="SUPFAM" id="SSF52833">
    <property type="entry name" value="Thioredoxin-like"/>
    <property type="match status" value="1"/>
</dbReference>
<evidence type="ECO:0000259" key="8">
    <source>
        <dbReference type="Pfam" id="PF10411"/>
    </source>
</evidence>
<dbReference type="EMBL" id="CP011568">
    <property type="protein sequence ID" value="AKJ69929.1"/>
    <property type="molecule type" value="Genomic_DNA"/>
</dbReference>
<comment type="similarity">
    <text evidence="2 7">Belongs to the thioredoxin family. DsbC subfamily.</text>
</comment>
<feature type="domain" description="Thioredoxin-like fold" evidence="9">
    <location>
        <begin position="123"/>
        <end position="247"/>
    </location>
</feature>
<dbReference type="Pfam" id="PF13098">
    <property type="entry name" value="Thioredoxin_2"/>
    <property type="match status" value="1"/>
</dbReference>
<gene>
    <name evidence="10" type="ORF">ABW99_18675</name>
</gene>
<dbReference type="Pfam" id="PF10411">
    <property type="entry name" value="DsbC_N"/>
    <property type="match status" value="1"/>
</dbReference>
<feature type="chain" id="PRO_5010006780" description="Thiol:disulfide interchange protein" evidence="7">
    <location>
        <begin position="27"/>
        <end position="251"/>
    </location>
</feature>
<accession>A0A0G3EVB2</accession>
<dbReference type="InterPro" id="IPR036249">
    <property type="entry name" value="Thioredoxin-like_sf"/>
</dbReference>
<evidence type="ECO:0000256" key="2">
    <source>
        <dbReference type="ARBA" id="ARBA00009813"/>
    </source>
</evidence>
<dbReference type="Gene3D" id="3.40.30.10">
    <property type="entry name" value="Glutaredoxin"/>
    <property type="match status" value="1"/>
</dbReference>
<name>A0A0G3EVB2_9BURK</name>
<keyword evidence="11" id="KW-1185">Reference proteome</keyword>
<keyword evidence="4 7" id="KW-0574">Periplasm</keyword>
<dbReference type="InterPro" id="IPR033954">
    <property type="entry name" value="DiS-bond_Isoase_DsbC/G"/>
</dbReference>
<feature type="domain" description="Disulphide bond isomerase DsbC/G N-terminal" evidence="8">
    <location>
        <begin position="32"/>
        <end position="100"/>
    </location>
</feature>
<dbReference type="PATRIC" id="fig|445709.3.peg.3930"/>
<dbReference type="KEGG" id="ptx:ABW99_18675"/>
<dbReference type="InterPro" id="IPR012336">
    <property type="entry name" value="Thioredoxin-like_fold"/>
</dbReference>
<comment type="subcellular location">
    <subcellularLocation>
        <location evidence="1 7">Periplasm</location>
    </subcellularLocation>
</comment>
<dbReference type="InterPro" id="IPR018950">
    <property type="entry name" value="DiS-bond_isomerase_DsbC/G_N"/>
</dbReference>
<keyword evidence="3 7" id="KW-0732">Signal</keyword>
<dbReference type="Gene3D" id="3.10.450.70">
    <property type="entry name" value="Disulphide bond isomerase, DsbC/G, N-terminal"/>
    <property type="match status" value="1"/>
</dbReference>
<dbReference type="OrthoDB" id="12976at2"/>
<dbReference type="PANTHER" id="PTHR35272:SF3">
    <property type="entry name" value="THIOL:DISULFIDE INTERCHANGE PROTEIN DSBC"/>
    <property type="match status" value="1"/>
</dbReference>
<keyword evidence="6 7" id="KW-0676">Redox-active center</keyword>
<dbReference type="AlphaFoldDB" id="A0A0G3EVB2"/>